<dbReference type="GO" id="GO:0005524">
    <property type="term" value="F:ATP binding"/>
    <property type="evidence" value="ECO:0007669"/>
    <property type="project" value="InterPro"/>
</dbReference>
<dbReference type="InterPro" id="IPR027417">
    <property type="entry name" value="P-loop_NTPase"/>
</dbReference>
<evidence type="ECO:0000259" key="1">
    <source>
        <dbReference type="Pfam" id="PF01637"/>
    </source>
</evidence>
<feature type="domain" description="ATPase" evidence="1">
    <location>
        <begin position="3"/>
        <end position="192"/>
    </location>
</feature>
<dbReference type="InterPro" id="IPR004256">
    <property type="entry name" value="DUF234"/>
</dbReference>
<dbReference type="AlphaFoldDB" id="A0A2R6A7E7"/>
<organism evidence="3 4">
    <name type="scientific">Candidatus Marsarchaeota G1 archaeon OSP_D</name>
    <dbReference type="NCBI Taxonomy" id="1978155"/>
    <lineage>
        <taxon>Archaea</taxon>
        <taxon>Candidatus Marsarchaeota</taxon>
        <taxon>Candidatus Marsarchaeota group 1</taxon>
    </lineage>
</organism>
<dbReference type="Gene3D" id="3.40.50.300">
    <property type="entry name" value="P-loop containing nucleotide triphosphate hydrolases"/>
    <property type="match status" value="2"/>
</dbReference>
<name>A0A2R6A7E7_9ARCH</name>
<dbReference type="Gene3D" id="1.10.10.10">
    <property type="entry name" value="Winged helix-like DNA-binding domain superfamily/Winged helix DNA-binding domain"/>
    <property type="match status" value="1"/>
</dbReference>
<proteinExistence type="predicted"/>
<sequence>MIFADRERELNALNQRISSQNFEFVVIYGRRRIGKTSLVLEALKDKQHVYYLATEAKNNLAKFKQTAQAKFPALVHVREDWESLLLALKDKIVVIDEFPYLIKEDSSIVSVFQKIVDALKHSKTKLILLGSSISMIEDDVLSYKSPLYGRRTGSIRLKELRFTDLRHFGFDLMEAIRVYGFSGGVPYYITKVRTPFYSWINEELKKADSFIKDEVDFLLKYEFSEIATYKEILFAISQGKNTLGEIRDFVKVKGEISSYLTKLQRIGLVTKEVPVTEGIASKRGRYKIVDNFTNFWFRFVYPNLSAIEEALYELPVKDYEEYLSRVFEKIAEEYVKQKYRVSKVGRFWWKDVEIDLLALGEESVAGECKWSEGVNPKELVYELRQKLKKVGVEVQRFVLFAKSFSKQEEQAELVDLNTLNEWYSATTAKIRNH</sequence>
<reference evidence="3 4" key="1">
    <citation type="submission" date="2017-04" db="EMBL/GenBank/DDBJ databases">
        <title>Novel microbial lineages endemic to geothermal iron-oxide mats fill important gaps in the evolutionary history of Archaea.</title>
        <authorList>
            <person name="Jay Z.J."/>
            <person name="Beam J.P."/>
            <person name="Dlakic M."/>
            <person name="Rusch D.B."/>
            <person name="Kozubal M.A."/>
            <person name="Inskeep W.P."/>
        </authorList>
    </citation>
    <scope>NUCLEOTIDE SEQUENCE [LARGE SCALE GENOMIC DNA]</scope>
    <source>
        <strain evidence="3">OSP_D</strain>
    </source>
</reference>
<feature type="domain" description="DUF234" evidence="2">
    <location>
        <begin position="296"/>
        <end position="372"/>
    </location>
</feature>
<evidence type="ECO:0000313" key="3">
    <source>
        <dbReference type="EMBL" id="PSN82326.1"/>
    </source>
</evidence>
<dbReference type="PANTHER" id="PTHR34704:SF1">
    <property type="entry name" value="ATPASE"/>
    <property type="match status" value="1"/>
</dbReference>
<dbReference type="InterPro" id="IPR036388">
    <property type="entry name" value="WH-like_DNA-bd_sf"/>
</dbReference>
<dbReference type="PANTHER" id="PTHR34704">
    <property type="entry name" value="ATPASE"/>
    <property type="match status" value="1"/>
</dbReference>
<gene>
    <name evidence="3" type="ORF">B9Q01_08355</name>
</gene>
<dbReference type="SUPFAM" id="SSF52540">
    <property type="entry name" value="P-loop containing nucleoside triphosphate hydrolases"/>
    <property type="match status" value="1"/>
</dbReference>
<accession>A0A2R6A7E7</accession>
<evidence type="ECO:0000313" key="4">
    <source>
        <dbReference type="Proteomes" id="UP000240880"/>
    </source>
</evidence>
<dbReference type="EMBL" id="NEXC01000082">
    <property type="protein sequence ID" value="PSN82326.1"/>
    <property type="molecule type" value="Genomic_DNA"/>
</dbReference>
<evidence type="ECO:0000259" key="2">
    <source>
        <dbReference type="Pfam" id="PF03008"/>
    </source>
</evidence>
<dbReference type="Pfam" id="PF01637">
    <property type="entry name" value="ATPase_2"/>
    <property type="match status" value="1"/>
</dbReference>
<dbReference type="Proteomes" id="UP000240880">
    <property type="component" value="Unassembled WGS sequence"/>
</dbReference>
<comment type="caution">
    <text evidence="3">The sequence shown here is derived from an EMBL/GenBank/DDBJ whole genome shotgun (WGS) entry which is preliminary data.</text>
</comment>
<dbReference type="Pfam" id="PF03008">
    <property type="entry name" value="DUF234"/>
    <property type="match status" value="1"/>
</dbReference>
<protein>
    <submittedName>
        <fullName evidence="3">ATPase</fullName>
    </submittedName>
</protein>
<dbReference type="InterPro" id="IPR011579">
    <property type="entry name" value="ATPase_dom"/>
</dbReference>